<proteinExistence type="inferred from homology"/>
<keyword evidence="5 8" id="KW-0328">Glycosyltransferase</keyword>
<keyword evidence="12" id="KW-1185">Reference proteome</keyword>
<dbReference type="OrthoDB" id="9808590at2"/>
<dbReference type="InterPro" id="IPR011835">
    <property type="entry name" value="GS/SS"/>
</dbReference>
<evidence type="ECO:0000256" key="7">
    <source>
        <dbReference type="ARBA" id="ARBA00023056"/>
    </source>
</evidence>
<dbReference type="KEGG" id="gph:GEMMAAP_16460"/>
<dbReference type="Pfam" id="PF08323">
    <property type="entry name" value="Glyco_transf_5"/>
    <property type="match status" value="1"/>
</dbReference>
<evidence type="ECO:0000313" key="12">
    <source>
        <dbReference type="Proteomes" id="UP000076404"/>
    </source>
</evidence>
<comment type="catalytic activity">
    <reaction evidence="1 8">
        <text>[(1-&gt;4)-alpha-D-glucosyl](n) + ADP-alpha-D-glucose = [(1-&gt;4)-alpha-D-glucosyl](n+1) + ADP + H(+)</text>
        <dbReference type="Rhea" id="RHEA:18189"/>
        <dbReference type="Rhea" id="RHEA-COMP:9584"/>
        <dbReference type="Rhea" id="RHEA-COMP:9587"/>
        <dbReference type="ChEBI" id="CHEBI:15378"/>
        <dbReference type="ChEBI" id="CHEBI:15444"/>
        <dbReference type="ChEBI" id="CHEBI:57498"/>
        <dbReference type="ChEBI" id="CHEBI:456216"/>
        <dbReference type="EC" id="2.4.1.21"/>
    </reaction>
</comment>
<protein>
    <recommendedName>
        <fullName evidence="8">Glycogen synthase</fullName>
        <ecNumber evidence="8">2.4.1.21</ecNumber>
    </recommendedName>
    <alternativeName>
        <fullName evidence="8">Starch [bacterial glycogen] synthase</fullName>
    </alternativeName>
</protein>
<dbReference type="CDD" id="cd03791">
    <property type="entry name" value="GT5_Glycogen_synthase_DULL1-like"/>
    <property type="match status" value="1"/>
</dbReference>
<dbReference type="EMBL" id="CP011454">
    <property type="protein sequence ID" value="AMW05953.1"/>
    <property type="molecule type" value="Genomic_DNA"/>
</dbReference>
<evidence type="ECO:0000256" key="5">
    <source>
        <dbReference type="ARBA" id="ARBA00022676"/>
    </source>
</evidence>
<dbReference type="GO" id="GO:0009011">
    <property type="term" value="F:alpha-1,4-glucan glucosyltransferase (ADP-glucose donor) activity"/>
    <property type="evidence" value="ECO:0007669"/>
    <property type="project" value="UniProtKB-UniRule"/>
</dbReference>
<comment type="similarity">
    <text evidence="4 8">Belongs to the glycosyltransferase 1 family. Bacterial/plant glycogen synthase subfamily.</text>
</comment>
<reference evidence="11 12" key="1">
    <citation type="journal article" date="2014" name="Proc. Natl. Acad. Sci. U.S.A.">
        <title>Functional type 2 photosynthetic reaction centers found in the rare bacterial phylum Gemmatimonadetes.</title>
        <authorList>
            <person name="Zeng Y."/>
            <person name="Feng F."/>
            <person name="Medova H."/>
            <person name="Dean J."/>
            <person name="Koblizek M."/>
        </authorList>
    </citation>
    <scope>NUCLEOTIDE SEQUENCE [LARGE SCALE GENOMIC DNA]</scope>
    <source>
        <strain evidence="11 12">AP64</strain>
    </source>
</reference>
<evidence type="ECO:0000256" key="6">
    <source>
        <dbReference type="ARBA" id="ARBA00022679"/>
    </source>
</evidence>
<dbReference type="EC" id="2.4.1.21" evidence="8"/>
<evidence type="ECO:0000256" key="1">
    <source>
        <dbReference type="ARBA" id="ARBA00001478"/>
    </source>
</evidence>
<dbReference type="NCBIfam" id="NF001899">
    <property type="entry name" value="PRK00654.1-2"/>
    <property type="match status" value="1"/>
</dbReference>
<feature type="binding site" evidence="8">
    <location>
        <position position="15"/>
    </location>
    <ligand>
        <name>ADP-alpha-D-glucose</name>
        <dbReference type="ChEBI" id="CHEBI:57498"/>
    </ligand>
</feature>
<dbReference type="HAMAP" id="MF_00484">
    <property type="entry name" value="Glycogen_synth"/>
    <property type="match status" value="1"/>
</dbReference>
<evidence type="ECO:0000256" key="3">
    <source>
        <dbReference type="ARBA" id="ARBA00004964"/>
    </source>
</evidence>
<evidence type="ECO:0000313" key="11">
    <source>
        <dbReference type="EMBL" id="AMW05953.1"/>
    </source>
</evidence>
<dbReference type="Gene3D" id="3.40.50.2000">
    <property type="entry name" value="Glycogen Phosphorylase B"/>
    <property type="match status" value="2"/>
</dbReference>
<evidence type="ECO:0000259" key="9">
    <source>
        <dbReference type="Pfam" id="PF00534"/>
    </source>
</evidence>
<reference evidence="11 12" key="2">
    <citation type="journal article" date="2016" name="Environ. Microbiol. Rep.">
        <title>Metagenomic evidence for the presence of phototrophic Gemmatimonadetes bacteria in diverse environments.</title>
        <authorList>
            <person name="Zeng Y."/>
            <person name="Baumbach J."/>
            <person name="Barbosa E.G."/>
            <person name="Azevedo V."/>
            <person name="Zhang C."/>
            <person name="Koblizek M."/>
        </authorList>
    </citation>
    <scope>NUCLEOTIDE SEQUENCE [LARGE SCALE GENOMIC DNA]</scope>
    <source>
        <strain evidence="11 12">AP64</strain>
    </source>
</reference>
<dbReference type="AlphaFoldDB" id="A0A143BMW3"/>
<evidence type="ECO:0000256" key="2">
    <source>
        <dbReference type="ARBA" id="ARBA00002764"/>
    </source>
</evidence>
<dbReference type="Pfam" id="PF00534">
    <property type="entry name" value="Glycos_transf_1"/>
    <property type="match status" value="1"/>
</dbReference>
<dbReference type="eggNOG" id="COG0297">
    <property type="taxonomic scope" value="Bacteria"/>
</dbReference>
<dbReference type="STRING" id="1379270.GEMMAAP_16460"/>
<name>A0A143BMW3_9BACT</name>
<feature type="domain" description="Glycosyl transferase family 1" evidence="9">
    <location>
        <begin position="292"/>
        <end position="444"/>
    </location>
</feature>
<dbReference type="SUPFAM" id="SSF53756">
    <property type="entry name" value="UDP-Glycosyltransferase/glycogen phosphorylase"/>
    <property type="match status" value="1"/>
</dbReference>
<dbReference type="PANTHER" id="PTHR45825:SF11">
    <property type="entry name" value="ALPHA AMYLASE DOMAIN-CONTAINING PROTEIN"/>
    <property type="match status" value="1"/>
</dbReference>
<dbReference type="RefSeq" id="WP_026848316.1">
    <property type="nucleotide sequence ID" value="NZ_CP011454.1"/>
</dbReference>
<evidence type="ECO:0000256" key="4">
    <source>
        <dbReference type="ARBA" id="ARBA00010281"/>
    </source>
</evidence>
<comment type="function">
    <text evidence="2 8">Synthesizes alpha-1,4-glucan chains using ADP-glucose.</text>
</comment>
<accession>A0A143BMW3</accession>
<dbReference type="InterPro" id="IPR013534">
    <property type="entry name" value="Starch_synth_cat_dom"/>
</dbReference>
<dbReference type="NCBIfam" id="TIGR02095">
    <property type="entry name" value="glgA"/>
    <property type="match status" value="1"/>
</dbReference>
<dbReference type="Proteomes" id="UP000076404">
    <property type="component" value="Chromosome"/>
</dbReference>
<comment type="pathway">
    <text evidence="3 8">Glycan biosynthesis; glycogen biosynthesis.</text>
</comment>
<dbReference type="PANTHER" id="PTHR45825">
    <property type="entry name" value="GRANULE-BOUND STARCH SYNTHASE 1, CHLOROPLASTIC/AMYLOPLASTIC"/>
    <property type="match status" value="1"/>
</dbReference>
<dbReference type="GO" id="GO:0005978">
    <property type="term" value="P:glycogen biosynthetic process"/>
    <property type="evidence" value="ECO:0007669"/>
    <property type="project" value="UniProtKB-UniRule"/>
</dbReference>
<keyword evidence="7 8" id="KW-0320">Glycogen biosynthesis</keyword>
<dbReference type="UniPathway" id="UPA00164"/>
<feature type="domain" description="Starch synthase catalytic" evidence="10">
    <location>
        <begin position="2"/>
        <end position="239"/>
    </location>
</feature>
<keyword evidence="6 8" id="KW-0808">Transferase</keyword>
<organism evidence="11 12">
    <name type="scientific">Gemmatimonas phototrophica</name>
    <dbReference type="NCBI Taxonomy" id="1379270"/>
    <lineage>
        <taxon>Bacteria</taxon>
        <taxon>Pseudomonadati</taxon>
        <taxon>Gemmatimonadota</taxon>
        <taxon>Gemmatimonadia</taxon>
        <taxon>Gemmatimonadales</taxon>
        <taxon>Gemmatimonadaceae</taxon>
        <taxon>Gemmatimonas</taxon>
    </lineage>
</organism>
<gene>
    <name evidence="8" type="primary">glgA</name>
    <name evidence="11" type="ORF">GEMMAAP_16460</name>
</gene>
<dbReference type="GO" id="GO:0004373">
    <property type="term" value="F:alpha-1,4-glucan glucosyltransferase (UDP-glucose donor) activity"/>
    <property type="evidence" value="ECO:0007669"/>
    <property type="project" value="InterPro"/>
</dbReference>
<evidence type="ECO:0000256" key="8">
    <source>
        <dbReference type="HAMAP-Rule" id="MF_00484"/>
    </source>
</evidence>
<evidence type="ECO:0000259" key="10">
    <source>
        <dbReference type="Pfam" id="PF08323"/>
    </source>
</evidence>
<sequence length="479" mass="52515">MNVLFVAAEVAPFVKTGGLADVAGALPAALRAAGHDVRVVMPRYRSLREQGVPMAGPIGASFLPVGVRAEEQRIWRATGSETPVYFLDIPAAFERAAVYGEPDDARRFILFARGVMDCLQHLREVDGWQPDVVHCHDWHAALVINYLKSYYAYTFGHIATVFTIHNLAYQGQVHPDVAQLAGLAEGGLVENGMGPGIANSFNIMARGILYADVVSTVSPTYAREILTTEYGERLDGLLRSKQDRVVGILNGIDTTVFDPQTDRQLAAPYGAGDMAGKAACKAALQQRCGLAVDPQRPVLGIVSRLVEQKGLDLLHKILPWLLRETDAQLVVLGSGQPYLQEAFLRHGEQHGDRVAVRIGFDAALAQQIYAGSDAFLMPSRFEPCGLGQLIALRYGTVPIVRATGGLVDTVREGLEGNGFVFHRYDPKDFGDAIWRALQCYRDPASWAVVRERGMREDHSWTTAARQYAGVYTWATQLIR</sequence>
<dbReference type="InterPro" id="IPR001296">
    <property type="entry name" value="Glyco_trans_1"/>
</dbReference>